<evidence type="ECO:0008006" key="3">
    <source>
        <dbReference type="Google" id="ProtNLM"/>
    </source>
</evidence>
<feature type="non-terminal residue" evidence="1">
    <location>
        <position position="126"/>
    </location>
</feature>
<evidence type="ECO:0000313" key="1">
    <source>
        <dbReference type="EMBL" id="KFM70748.1"/>
    </source>
</evidence>
<accession>A0A087U059</accession>
<gene>
    <name evidence="1" type="ORF">X975_22451</name>
</gene>
<dbReference type="Proteomes" id="UP000054359">
    <property type="component" value="Unassembled WGS sequence"/>
</dbReference>
<evidence type="ECO:0000313" key="2">
    <source>
        <dbReference type="Proteomes" id="UP000054359"/>
    </source>
</evidence>
<dbReference type="EMBL" id="KK117541">
    <property type="protein sequence ID" value="KFM70748.1"/>
    <property type="molecule type" value="Genomic_DNA"/>
</dbReference>
<dbReference type="AlphaFoldDB" id="A0A087U059"/>
<reference evidence="1 2" key="1">
    <citation type="submission" date="2013-11" db="EMBL/GenBank/DDBJ databases">
        <title>Genome sequencing of Stegodyphus mimosarum.</title>
        <authorList>
            <person name="Bechsgaard J."/>
        </authorList>
    </citation>
    <scope>NUCLEOTIDE SEQUENCE [LARGE SCALE GENOMIC DNA]</scope>
</reference>
<keyword evidence="2" id="KW-1185">Reference proteome</keyword>
<proteinExistence type="predicted"/>
<dbReference type="OrthoDB" id="7696036at2759"/>
<organism evidence="1 2">
    <name type="scientific">Stegodyphus mimosarum</name>
    <name type="common">African social velvet spider</name>
    <dbReference type="NCBI Taxonomy" id="407821"/>
    <lineage>
        <taxon>Eukaryota</taxon>
        <taxon>Metazoa</taxon>
        <taxon>Ecdysozoa</taxon>
        <taxon>Arthropoda</taxon>
        <taxon>Chelicerata</taxon>
        <taxon>Arachnida</taxon>
        <taxon>Araneae</taxon>
        <taxon>Araneomorphae</taxon>
        <taxon>Entelegynae</taxon>
        <taxon>Eresoidea</taxon>
        <taxon>Eresidae</taxon>
        <taxon>Stegodyphus</taxon>
    </lineage>
</organism>
<protein>
    <recommendedName>
        <fullName evidence="3">Retrovirus-related Pol polyprotein from type-1 retrotransposable element R1</fullName>
    </recommendedName>
</protein>
<name>A0A087U059_STEMI</name>
<sequence>MAAFVFKEDTGRRTHYFIGYVDTSRNVKNTQLVRFISGHGPYSEYFFKRGISHTSQCACGDSGSPEHYLTSCPLIEGLHINLPETNRQLFCKYMIKQGYFIKKLVQLMDRLSDLDRLVSAIAQPSM</sequence>